<evidence type="ECO:0000313" key="3">
    <source>
        <dbReference type="Proteomes" id="UP001463665"/>
    </source>
</evidence>
<organism evidence="2 3">
    <name type="scientific">Chryseobacterium endophyticum</name>
    <dbReference type="NCBI Taxonomy" id="1854762"/>
    <lineage>
        <taxon>Bacteria</taxon>
        <taxon>Pseudomonadati</taxon>
        <taxon>Bacteroidota</taxon>
        <taxon>Flavobacteriia</taxon>
        <taxon>Flavobacteriales</taxon>
        <taxon>Weeksellaceae</taxon>
        <taxon>Chryseobacterium group</taxon>
        <taxon>Chryseobacterium</taxon>
    </lineage>
</organism>
<evidence type="ECO:0000313" key="2">
    <source>
        <dbReference type="EMBL" id="XAO76311.1"/>
    </source>
</evidence>
<keyword evidence="3" id="KW-1185">Reference proteome</keyword>
<gene>
    <name evidence="2" type="ORF">AAFP95_11390</name>
</gene>
<feature type="region of interest" description="Disordered" evidence="1">
    <location>
        <begin position="1"/>
        <end position="21"/>
    </location>
</feature>
<reference evidence="2 3" key="1">
    <citation type="submission" date="2024-04" db="EMBL/GenBank/DDBJ databases">
        <title>Genome sequencing and assembly of rice foliar adapted Chryseobacterium endophyticum OsEnb-ALM-A6.</title>
        <authorList>
            <person name="Kumar S."/>
            <person name="Javed M."/>
            <person name="Chouhan V."/>
            <person name="Charishma K."/>
            <person name="Patel A."/>
            <person name="Kumar M."/>
            <person name="Sahu K.P."/>
            <person name="Kumar A."/>
        </authorList>
    </citation>
    <scope>NUCLEOTIDE SEQUENCE [LARGE SCALE GENOMIC DNA]</scope>
    <source>
        <strain evidence="2 3">OsEnb-ALM-A6</strain>
    </source>
</reference>
<name>A0AAU6WU32_9FLAO</name>
<proteinExistence type="predicted"/>
<dbReference type="EMBL" id="CP154834">
    <property type="protein sequence ID" value="XAO76311.1"/>
    <property type="molecule type" value="Genomic_DNA"/>
</dbReference>
<dbReference type="Proteomes" id="UP001463665">
    <property type="component" value="Chromosome"/>
</dbReference>
<dbReference type="AlphaFoldDB" id="A0AAU6WU32"/>
<evidence type="ECO:0008006" key="4">
    <source>
        <dbReference type="Google" id="ProtNLM"/>
    </source>
</evidence>
<evidence type="ECO:0000256" key="1">
    <source>
        <dbReference type="SAM" id="MobiDB-lite"/>
    </source>
</evidence>
<dbReference type="RefSeq" id="WP_345767692.1">
    <property type="nucleotide sequence ID" value="NZ_CP154834.1"/>
</dbReference>
<feature type="compositionally biased region" description="Basic and acidic residues" evidence="1">
    <location>
        <begin position="12"/>
        <end position="21"/>
    </location>
</feature>
<accession>A0AAU6WU32</accession>
<sequence>MKNSDTIASTPPEKDHTPVEEIKEQAKAETYRLITESKETPGIIEGNDIAKLSEPLKAIAALYSGLGGSGCEDGNCGLTTALVLGKQDSQQQKDLVKKWFRKDAAAEQLIKQDFYQMPNSSSNFSDFRFLTFEQKGDTVTVNYNLMTYSHGEIDYIQGPDKFVIKGNTIETLHRNIWKDVK</sequence>
<protein>
    <recommendedName>
        <fullName evidence="4">Lipoprotein</fullName>
    </recommendedName>
</protein>